<dbReference type="GO" id="GO:0048364">
    <property type="term" value="P:root development"/>
    <property type="evidence" value="ECO:0007669"/>
    <property type="project" value="InterPro"/>
</dbReference>
<dbReference type="PANTHER" id="PTHR33070">
    <property type="entry name" value="OS06G0725500 PROTEIN"/>
    <property type="match status" value="1"/>
</dbReference>
<dbReference type="AlphaFoldDB" id="A0A2C9UWV5"/>
<comment type="caution">
    <text evidence="1">The sequence shown here is derived from an EMBL/GenBank/DDBJ whole genome shotgun (WGS) entry which is preliminary data.</text>
</comment>
<accession>A0A2C9UWV5</accession>
<dbReference type="Pfam" id="PF03087">
    <property type="entry name" value="BPS1"/>
    <property type="match status" value="1"/>
</dbReference>
<evidence type="ECO:0000313" key="1">
    <source>
        <dbReference type="EMBL" id="OAY35489.1"/>
    </source>
</evidence>
<dbReference type="InterPro" id="IPR004320">
    <property type="entry name" value="BPS1_pln"/>
</dbReference>
<dbReference type="Gramene" id="Manes.12G106111.1.v8.1">
    <property type="protein sequence ID" value="Manes.12G106111.1.v8.1.CDS.1"/>
    <property type="gene ID" value="Manes.12G106111.v8.1"/>
</dbReference>
<sequence length="106" mass="11726">MAACHLRSISLPSRTHPLTATTEEQLHKLEASQSLSMSHKLSGLKNLFVDDLLQLPMAQHTFSHERQGQCVENAMSGSLEILDSCDSARDFSSQMKGCAQELKLLE</sequence>
<gene>
    <name evidence="1" type="ORF">MANES_12G106111v8</name>
</gene>
<protein>
    <submittedName>
        <fullName evidence="1">Uncharacterized protein</fullName>
    </submittedName>
</protein>
<dbReference type="STRING" id="3983.A0A2C9UWV5"/>
<organism evidence="1 2">
    <name type="scientific">Manihot esculenta</name>
    <name type="common">Cassava</name>
    <name type="synonym">Jatropha manihot</name>
    <dbReference type="NCBI Taxonomy" id="3983"/>
    <lineage>
        <taxon>Eukaryota</taxon>
        <taxon>Viridiplantae</taxon>
        <taxon>Streptophyta</taxon>
        <taxon>Embryophyta</taxon>
        <taxon>Tracheophyta</taxon>
        <taxon>Spermatophyta</taxon>
        <taxon>Magnoliopsida</taxon>
        <taxon>eudicotyledons</taxon>
        <taxon>Gunneridae</taxon>
        <taxon>Pentapetalae</taxon>
        <taxon>rosids</taxon>
        <taxon>fabids</taxon>
        <taxon>Malpighiales</taxon>
        <taxon>Euphorbiaceae</taxon>
        <taxon>Crotonoideae</taxon>
        <taxon>Manihoteae</taxon>
        <taxon>Manihot</taxon>
    </lineage>
</organism>
<dbReference type="EMBL" id="CM004398">
    <property type="protein sequence ID" value="OAY35489.1"/>
    <property type="molecule type" value="Genomic_DNA"/>
</dbReference>
<dbReference type="Proteomes" id="UP000091857">
    <property type="component" value="Chromosome 12"/>
</dbReference>
<dbReference type="GO" id="GO:0048367">
    <property type="term" value="P:shoot system development"/>
    <property type="evidence" value="ECO:0007669"/>
    <property type="project" value="InterPro"/>
</dbReference>
<reference evidence="2" key="1">
    <citation type="journal article" date="2016" name="Nat. Biotechnol.">
        <title>Sequencing wild and cultivated cassava and related species reveals extensive interspecific hybridization and genetic diversity.</title>
        <authorList>
            <person name="Bredeson J.V."/>
            <person name="Lyons J.B."/>
            <person name="Prochnik S.E."/>
            <person name="Wu G.A."/>
            <person name="Ha C.M."/>
            <person name="Edsinger-Gonzales E."/>
            <person name="Grimwood J."/>
            <person name="Schmutz J."/>
            <person name="Rabbi I.Y."/>
            <person name="Egesi C."/>
            <person name="Nauluvula P."/>
            <person name="Lebot V."/>
            <person name="Ndunguru J."/>
            <person name="Mkamilo G."/>
            <person name="Bart R.S."/>
            <person name="Setter T.L."/>
            <person name="Gleadow R.M."/>
            <person name="Kulakow P."/>
            <person name="Ferguson M.E."/>
            <person name="Rounsley S."/>
            <person name="Rokhsar D.S."/>
        </authorList>
    </citation>
    <scope>NUCLEOTIDE SEQUENCE [LARGE SCALE GENOMIC DNA]</scope>
    <source>
        <strain evidence="2">cv. AM560-2</strain>
    </source>
</reference>
<name>A0A2C9UWV5_MANES</name>
<evidence type="ECO:0000313" key="2">
    <source>
        <dbReference type="Proteomes" id="UP000091857"/>
    </source>
</evidence>
<dbReference type="OMA" id="SENTHHI"/>
<keyword evidence="2" id="KW-1185">Reference proteome</keyword>
<proteinExistence type="predicted"/>
<dbReference type="PANTHER" id="PTHR33070:SF115">
    <property type="entry name" value="T23E18.15"/>
    <property type="match status" value="1"/>
</dbReference>